<dbReference type="Pfam" id="PF07690">
    <property type="entry name" value="MFS_1"/>
    <property type="match status" value="1"/>
</dbReference>
<gene>
    <name evidence="10" type="ORF">ORQ98_09240</name>
</gene>
<evidence type="ECO:0000259" key="9">
    <source>
        <dbReference type="PROSITE" id="PS50850"/>
    </source>
</evidence>
<evidence type="ECO:0000256" key="4">
    <source>
        <dbReference type="ARBA" id="ARBA00022475"/>
    </source>
</evidence>
<name>A0ABT5U709_9GAMM</name>
<feature type="transmembrane region" description="Helical" evidence="8">
    <location>
        <begin position="167"/>
        <end position="187"/>
    </location>
</feature>
<evidence type="ECO:0000256" key="6">
    <source>
        <dbReference type="ARBA" id="ARBA00022989"/>
    </source>
</evidence>
<keyword evidence="8" id="KW-0997">Cell inner membrane</keyword>
<dbReference type="PANTHER" id="PTHR43124:SF3">
    <property type="entry name" value="CHLORAMPHENICOL EFFLUX PUMP RV0191"/>
    <property type="match status" value="1"/>
</dbReference>
<dbReference type="InterPro" id="IPR004812">
    <property type="entry name" value="Efflux_drug-R_Bcr/CmlA"/>
</dbReference>
<dbReference type="InterPro" id="IPR036259">
    <property type="entry name" value="MFS_trans_sf"/>
</dbReference>
<keyword evidence="5 8" id="KW-0812">Transmembrane</keyword>
<evidence type="ECO:0000256" key="1">
    <source>
        <dbReference type="ARBA" id="ARBA00004651"/>
    </source>
</evidence>
<dbReference type="PROSITE" id="PS00216">
    <property type="entry name" value="SUGAR_TRANSPORT_1"/>
    <property type="match status" value="1"/>
</dbReference>
<dbReference type="InterPro" id="IPR020846">
    <property type="entry name" value="MFS_dom"/>
</dbReference>
<feature type="transmembrane region" description="Helical" evidence="8">
    <location>
        <begin position="51"/>
        <end position="71"/>
    </location>
</feature>
<keyword evidence="3 8" id="KW-0813">Transport</keyword>
<evidence type="ECO:0000313" key="10">
    <source>
        <dbReference type="EMBL" id="MDE1462156.1"/>
    </source>
</evidence>
<evidence type="ECO:0000313" key="11">
    <source>
        <dbReference type="Proteomes" id="UP001528823"/>
    </source>
</evidence>
<dbReference type="PROSITE" id="PS50850">
    <property type="entry name" value="MFS"/>
    <property type="match status" value="1"/>
</dbReference>
<feature type="transmembrane region" description="Helical" evidence="8">
    <location>
        <begin position="108"/>
        <end position="125"/>
    </location>
</feature>
<protein>
    <recommendedName>
        <fullName evidence="8">Bcr/CflA family efflux transporter</fullName>
    </recommendedName>
</protein>
<comment type="similarity">
    <text evidence="2 8">Belongs to the major facilitator superfamily. Bcr/CmlA family.</text>
</comment>
<evidence type="ECO:0000256" key="7">
    <source>
        <dbReference type="ARBA" id="ARBA00023136"/>
    </source>
</evidence>
<feature type="transmembrane region" description="Helical" evidence="8">
    <location>
        <begin position="381"/>
        <end position="400"/>
    </location>
</feature>
<keyword evidence="7 8" id="KW-0472">Membrane</keyword>
<organism evidence="10 11">
    <name type="scientific">Spartinivicinus poritis</name>
    <dbReference type="NCBI Taxonomy" id="2994640"/>
    <lineage>
        <taxon>Bacteria</taxon>
        <taxon>Pseudomonadati</taxon>
        <taxon>Pseudomonadota</taxon>
        <taxon>Gammaproteobacteria</taxon>
        <taxon>Oceanospirillales</taxon>
        <taxon>Zooshikellaceae</taxon>
        <taxon>Spartinivicinus</taxon>
    </lineage>
</organism>
<accession>A0ABT5U709</accession>
<reference evidence="10 11" key="1">
    <citation type="submission" date="2022-11" db="EMBL/GenBank/DDBJ databases">
        <title>Spartinivicinus poritis sp. nov., isolated from scleractinian coral Porites lutea.</title>
        <authorList>
            <person name="Zhang G."/>
            <person name="Cai L."/>
            <person name="Wei Q."/>
        </authorList>
    </citation>
    <scope>NUCLEOTIDE SEQUENCE [LARGE SCALE GENOMIC DNA]</scope>
    <source>
        <strain evidence="10 11">A2-2</strain>
    </source>
</reference>
<keyword evidence="6 8" id="KW-1133">Transmembrane helix</keyword>
<dbReference type="InterPro" id="IPR011701">
    <property type="entry name" value="MFS"/>
</dbReference>
<dbReference type="Gene3D" id="1.20.1720.10">
    <property type="entry name" value="Multidrug resistance protein D"/>
    <property type="match status" value="1"/>
</dbReference>
<feature type="transmembrane region" description="Helical" evidence="8">
    <location>
        <begin position="251"/>
        <end position="270"/>
    </location>
</feature>
<dbReference type="InterPro" id="IPR050189">
    <property type="entry name" value="MFS_Efflux_Transporters"/>
</dbReference>
<evidence type="ECO:0000256" key="3">
    <source>
        <dbReference type="ARBA" id="ARBA00022448"/>
    </source>
</evidence>
<dbReference type="Proteomes" id="UP001528823">
    <property type="component" value="Unassembled WGS sequence"/>
</dbReference>
<dbReference type="EMBL" id="JAPMOU010000009">
    <property type="protein sequence ID" value="MDE1462156.1"/>
    <property type="molecule type" value="Genomic_DNA"/>
</dbReference>
<dbReference type="InterPro" id="IPR005829">
    <property type="entry name" value="Sugar_transporter_CS"/>
</dbReference>
<proteinExistence type="inferred from homology"/>
<evidence type="ECO:0000256" key="5">
    <source>
        <dbReference type="ARBA" id="ARBA00022692"/>
    </source>
</evidence>
<keyword evidence="4" id="KW-1003">Cell membrane</keyword>
<evidence type="ECO:0000256" key="8">
    <source>
        <dbReference type="RuleBase" id="RU365088"/>
    </source>
</evidence>
<dbReference type="RefSeq" id="WP_274688515.1">
    <property type="nucleotide sequence ID" value="NZ_JAPMOU010000009.1"/>
</dbReference>
<comment type="caution">
    <text evidence="10">The sequence shown here is derived from an EMBL/GenBank/DDBJ whole genome shotgun (WGS) entry which is preliminary data.</text>
</comment>
<dbReference type="PANTHER" id="PTHR43124">
    <property type="entry name" value="PURINE EFFLUX PUMP PBUE"/>
    <property type="match status" value="1"/>
</dbReference>
<feature type="transmembrane region" description="Helical" evidence="8">
    <location>
        <begin position="216"/>
        <end position="245"/>
    </location>
</feature>
<feature type="domain" description="Major facilitator superfamily (MFS) profile" evidence="9">
    <location>
        <begin position="13"/>
        <end position="405"/>
    </location>
</feature>
<feature type="transmembrane region" description="Helical" evidence="8">
    <location>
        <begin position="83"/>
        <end position="102"/>
    </location>
</feature>
<sequence>MVYRHFSRCPNIMLLILVFCTALGPLSIDLFVPSLPTISASFATSPATTQWTISIFMLGFAVSMLIVGPLADRFGRKKTLLTGYVVYLLATVAILVTENIWLFIIARFFQAVFGCFGTALSRTIVRDLYEGKQEVRMIALIGGCMAIAPAIAPIIGGTVAELFGWQANFKLMLILGTLLMAVVWLFVPETHSPQPSAPAEINLYQRFLAVLTDRHYCFYTLMAAIAFSGVFVFIAAAPFVFIGHLGFSTQQFSYCVAIMITGYVLGSLLASRTIERFGIQRVLYITFGMMAVGASLACITGLGFVMDTLQSSQAVAGYVVGMFLYELGMGIFIPACQTTALRNIKDNIGTASGLIFFVEMALAAPISYLAGQLPHTSTFPLSAVSVAAVLIIGLMLLLGYRKQGFAQASTPTATAV</sequence>
<dbReference type="SUPFAM" id="SSF103473">
    <property type="entry name" value="MFS general substrate transporter"/>
    <property type="match status" value="1"/>
</dbReference>
<comment type="subcellular location">
    <subcellularLocation>
        <location evidence="8">Cell inner membrane</location>
        <topology evidence="8">Multi-pass membrane protein</topology>
    </subcellularLocation>
    <subcellularLocation>
        <location evidence="1">Cell membrane</location>
        <topology evidence="1">Multi-pass membrane protein</topology>
    </subcellularLocation>
</comment>
<feature type="transmembrane region" description="Helical" evidence="8">
    <location>
        <begin position="348"/>
        <end position="369"/>
    </location>
</feature>
<keyword evidence="11" id="KW-1185">Reference proteome</keyword>
<dbReference type="NCBIfam" id="TIGR00710">
    <property type="entry name" value="efflux_Bcr_CflA"/>
    <property type="match status" value="1"/>
</dbReference>
<dbReference type="CDD" id="cd17320">
    <property type="entry name" value="MFS_MdfA_MDR_like"/>
    <property type="match status" value="1"/>
</dbReference>
<feature type="transmembrane region" description="Helical" evidence="8">
    <location>
        <begin position="12"/>
        <end position="31"/>
    </location>
</feature>
<feature type="transmembrane region" description="Helical" evidence="8">
    <location>
        <begin position="282"/>
        <end position="304"/>
    </location>
</feature>
<feature type="transmembrane region" description="Helical" evidence="8">
    <location>
        <begin position="316"/>
        <end position="336"/>
    </location>
</feature>
<evidence type="ECO:0000256" key="2">
    <source>
        <dbReference type="ARBA" id="ARBA00006236"/>
    </source>
</evidence>
<feature type="transmembrane region" description="Helical" evidence="8">
    <location>
        <begin position="137"/>
        <end position="155"/>
    </location>
</feature>